<name>A0A095CA30_CRYD2</name>
<reference evidence="5 6" key="1">
    <citation type="journal article" date="2011" name="MBio">
        <title>Genome variation in Cryptococcus gattii, an emerging pathogen of immunocompetent hosts.</title>
        <authorList>
            <person name="D'Souza C.A."/>
            <person name="Kronstad J.W."/>
            <person name="Taylor G."/>
            <person name="Warren R."/>
            <person name="Yuen M."/>
            <person name="Hu G."/>
            <person name="Jung W.H."/>
            <person name="Sham A."/>
            <person name="Kidd S.E."/>
            <person name="Tangen K."/>
            <person name="Lee N."/>
            <person name="Zeilmaker T."/>
            <person name="Sawkins J."/>
            <person name="McVicker G."/>
            <person name="Shah S."/>
            <person name="Gnerre S."/>
            <person name="Griggs A."/>
            <person name="Zeng Q."/>
            <person name="Bartlett K."/>
            <person name="Li W."/>
            <person name="Wang X."/>
            <person name="Heitman J."/>
            <person name="Stajich J.E."/>
            <person name="Fraser J.A."/>
            <person name="Meyer W."/>
            <person name="Carter D."/>
            <person name="Schein J."/>
            <person name="Krzywinski M."/>
            <person name="Kwon-Chung K.J."/>
            <person name="Varma A."/>
            <person name="Wang J."/>
            <person name="Brunham R."/>
            <person name="Fyfe M."/>
            <person name="Ouellette B.F."/>
            <person name="Siddiqui A."/>
            <person name="Marra M."/>
            <person name="Jones S."/>
            <person name="Holt R."/>
            <person name="Birren B.W."/>
            <person name="Galagan J.E."/>
            <person name="Cuomo C.A."/>
        </authorList>
    </citation>
    <scope>NUCLEOTIDE SEQUENCE [LARGE SCALE GENOMIC DNA]</scope>
    <source>
        <strain evidence="5 6">R265</strain>
    </source>
</reference>
<evidence type="ECO:0000256" key="3">
    <source>
        <dbReference type="ARBA" id="ARBA00023274"/>
    </source>
</evidence>
<organism evidence="5 6">
    <name type="scientific">Cryptococcus deuterogattii (strain R265)</name>
    <name type="common">Cryptococcus gattii VGII (strain R265)</name>
    <dbReference type="NCBI Taxonomy" id="294750"/>
    <lineage>
        <taxon>Eukaryota</taxon>
        <taxon>Fungi</taxon>
        <taxon>Dikarya</taxon>
        <taxon>Basidiomycota</taxon>
        <taxon>Agaricomycotina</taxon>
        <taxon>Tremellomycetes</taxon>
        <taxon>Tremellales</taxon>
        <taxon>Cryptococcaceae</taxon>
        <taxon>Cryptococcus</taxon>
        <taxon>Cryptococcus gattii species complex</taxon>
    </lineage>
</organism>
<dbReference type="SUPFAM" id="SSF54565">
    <property type="entry name" value="Ribosomal protein S16"/>
    <property type="match status" value="1"/>
</dbReference>
<dbReference type="FunFam" id="3.30.1320.10:FF:000014">
    <property type="entry name" value="Unplaced genomic scaffold supercont2.4, whole genome shotgun sequence"/>
    <property type="match status" value="1"/>
</dbReference>
<dbReference type="GO" id="GO:0032543">
    <property type="term" value="P:mitochondrial translation"/>
    <property type="evidence" value="ECO:0007669"/>
    <property type="project" value="TreeGrafter"/>
</dbReference>
<dbReference type="RefSeq" id="XP_062883124.1">
    <property type="nucleotide sequence ID" value="XM_063027169.1"/>
</dbReference>
<evidence type="ECO:0000256" key="2">
    <source>
        <dbReference type="ARBA" id="ARBA00022980"/>
    </source>
</evidence>
<dbReference type="Pfam" id="PF00886">
    <property type="entry name" value="Ribosomal_S16"/>
    <property type="match status" value="1"/>
</dbReference>
<comment type="similarity">
    <text evidence="1">Belongs to the bacterial ribosomal protein bS16 family.</text>
</comment>
<dbReference type="GO" id="GO:0003735">
    <property type="term" value="F:structural constituent of ribosome"/>
    <property type="evidence" value="ECO:0007669"/>
    <property type="project" value="InterPro"/>
</dbReference>
<proteinExistence type="inferred from homology"/>
<gene>
    <name evidence="5" type="ORF">CNBG_3140</name>
</gene>
<dbReference type="EMBL" id="CP025759">
    <property type="protein sequence ID" value="KGB77302.1"/>
    <property type="molecule type" value="Genomic_DNA"/>
</dbReference>
<accession>A0A095CA30</accession>
<dbReference type="HOGENOM" id="CLU_100590_2_1_1"/>
<protein>
    <submittedName>
        <fullName evidence="5">Ribosomal protein S16</fullName>
    </submittedName>
</protein>
<dbReference type="PANTHER" id="PTHR12919">
    <property type="entry name" value="30S RIBOSOMAL PROTEIN S16"/>
    <property type="match status" value="1"/>
</dbReference>
<keyword evidence="6" id="KW-1185">Reference proteome</keyword>
<feature type="region of interest" description="Disordered" evidence="4">
    <location>
        <begin position="108"/>
        <end position="138"/>
    </location>
</feature>
<dbReference type="KEGG" id="cdeu:CNBG_3140"/>
<dbReference type="STRING" id="294750.A0A095CA30"/>
<keyword evidence="2 5" id="KW-0689">Ribosomal protein</keyword>
<dbReference type="HAMAP" id="MF_00385">
    <property type="entry name" value="Ribosomal_bS16"/>
    <property type="match status" value="1"/>
</dbReference>
<dbReference type="Proteomes" id="UP000029445">
    <property type="component" value="Chromosome 1"/>
</dbReference>
<evidence type="ECO:0000313" key="5">
    <source>
        <dbReference type="EMBL" id="KGB77302.1"/>
    </source>
</evidence>
<evidence type="ECO:0000256" key="4">
    <source>
        <dbReference type="SAM" id="MobiDB-lite"/>
    </source>
</evidence>
<dbReference type="GO" id="GO:0005763">
    <property type="term" value="C:mitochondrial small ribosomal subunit"/>
    <property type="evidence" value="ECO:0007669"/>
    <property type="project" value="TreeGrafter"/>
</dbReference>
<dbReference type="OrthoDB" id="407221at2759"/>
<dbReference type="GeneID" id="88179444"/>
<dbReference type="InterPro" id="IPR000307">
    <property type="entry name" value="Ribosomal_bS16"/>
</dbReference>
<dbReference type="VEuPathDB" id="FungiDB:CNBG_3140"/>
<dbReference type="Gene3D" id="3.30.1320.10">
    <property type="match status" value="1"/>
</dbReference>
<dbReference type="InterPro" id="IPR023803">
    <property type="entry name" value="Ribosomal_bS16_dom_sf"/>
</dbReference>
<evidence type="ECO:0000256" key="1">
    <source>
        <dbReference type="ARBA" id="ARBA00006668"/>
    </source>
</evidence>
<sequence>MPVRIRFARHGHRKNPIFHLVAINSKRPRNGKPLELLGTYDPIPRVQEGNTPPAAANVFAKGTQDMIVKEKKVELNVERIKYWLGVGAQPTRSAVKLLERGGVLTTPHKWQHMWSPPPPGVSQPGATRSGKALENTLP</sequence>
<dbReference type="OMA" id="GFYNPIA"/>
<dbReference type="AlphaFoldDB" id="A0A095CA30"/>
<dbReference type="NCBIfam" id="TIGR00002">
    <property type="entry name" value="S16"/>
    <property type="match status" value="1"/>
</dbReference>
<evidence type="ECO:0000313" key="6">
    <source>
        <dbReference type="Proteomes" id="UP000029445"/>
    </source>
</evidence>
<dbReference type="PANTHER" id="PTHR12919:SF20">
    <property type="entry name" value="SMALL RIBOSOMAL SUBUNIT PROTEIN BS16M"/>
    <property type="match status" value="1"/>
</dbReference>
<reference evidence="5 6" key="2">
    <citation type="journal article" date="2018" name="Proc. Natl. Acad. Sci.">
        <title>RNAi is a critical determinant of centromere evolution in closely related fungi.</title>
        <authorList>
            <person name="Yadav V."/>
            <person name="Sun S."/>
            <person name="Billmyre R.B."/>
            <person name="Thimmappa B.C."/>
            <person name="Shea T."/>
            <person name="Lintner R."/>
            <person name="Bakkeren G."/>
            <person name="Cuomo C.A."/>
            <person name="Heitman J."/>
            <person name="Sanyal K."/>
        </authorList>
    </citation>
    <scope>NUCLEOTIDE SEQUENCE [LARGE SCALE GENOMIC DNA]</scope>
    <source>
        <strain evidence="5 6">R265</strain>
    </source>
</reference>
<keyword evidence="3" id="KW-0687">Ribonucleoprotein</keyword>